<feature type="transmembrane region" description="Helical" evidence="1">
    <location>
        <begin position="51"/>
        <end position="74"/>
    </location>
</feature>
<keyword evidence="1" id="KW-1133">Transmembrane helix</keyword>
<dbReference type="Proteomes" id="UP000886069">
    <property type="component" value="Unassembled WGS sequence"/>
</dbReference>
<name>A0A7V2F3L6_UNCEI</name>
<protein>
    <recommendedName>
        <fullName evidence="3">Poly-beta-1,6-N-acetyl-D-glucosamine biosynthesis protein PgaD</fullName>
    </recommendedName>
</protein>
<evidence type="ECO:0008006" key="3">
    <source>
        <dbReference type="Google" id="ProtNLM"/>
    </source>
</evidence>
<keyword evidence="1" id="KW-0812">Transmembrane</keyword>
<reference evidence="2" key="1">
    <citation type="journal article" date="2020" name="mSystems">
        <title>Genome- and Community-Level Interaction Insights into Carbon Utilization and Element Cycling Functions of Hydrothermarchaeota in Hydrothermal Sediment.</title>
        <authorList>
            <person name="Zhou Z."/>
            <person name="Liu Y."/>
            <person name="Xu W."/>
            <person name="Pan J."/>
            <person name="Luo Z.H."/>
            <person name="Li M."/>
        </authorList>
    </citation>
    <scope>NUCLEOTIDE SEQUENCE [LARGE SCALE GENOMIC DNA]</scope>
    <source>
        <strain evidence="2">SpSt-1233</strain>
    </source>
</reference>
<dbReference type="AlphaFoldDB" id="A0A7V2F3L6"/>
<keyword evidence="1" id="KW-0472">Membrane</keyword>
<organism evidence="2">
    <name type="scientific">Eiseniibacteriota bacterium</name>
    <dbReference type="NCBI Taxonomy" id="2212470"/>
    <lineage>
        <taxon>Bacteria</taxon>
        <taxon>Candidatus Eiseniibacteriota</taxon>
    </lineage>
</organism>
<proteinExistence type="predicted"/>
<sequence length="145" mass="16122">MGSRNGKRNGFDPETGSPVRLVLHVALALLGWVLFVYFWRVVGERGLSPGVLLSLVAMAVFLAAVIISTTLWIVHNLNIARTNRRKGGRAVPEFPYRRDKIGYTIENEDFESLKGARLIEVDIAGERKIYRHAGHLSEAAHKNSG</sequence>
<feature type="transmembrane region" description="Helical" evidence="1">
    <location>
        <begin position="21"/>
        <end position="39"/>
    </location>
</feature>
<accession>A0A7V2F3L6</accession>
<comment type="caution">
    <text evidence="2">The sequence shown here is derived from an EMBL/GenBank/DDBJ whole genome shotgun (WGS) entry which is preliminary data.</text>
</comment>
<evidence type="ECO:0000256" key="1">
    <source>
        <dbReference type="SAM" id="Phobius"/>
    </source>
</evidence>
<dbReference type="EMBL" id="DSEC01000284">
    <property type="protein sequence ID" value="HER43608.1"/>
    <property type="molecule type" value="Genomic_DNA"/>
</dbReference>
<evidence type="ECO:0000313" key="2">
    <source>
        <dbReference type="EMBL" id="HER43608.1"/>
    </source>
</evidence>
<gene>
    <name evidence="2" type="ORF">ENO08_04025</name>
</gene>